<feature type="coiled-coil region" evidence="1">
    <location>
        <begin position="731"/>
        <end position="770"/>
    </location>
</feature>
<dbReference type="RefSeq" id="WP_213589962.1">
    <property type="nucleotide sequence ID" value="NZ_BOSM01000002.1"/>
</dbReference>
<dbReference type="Gene3D" id="2.60.40.10">
    <property type="entry name" value="Immunoglobulins"/>
    <property type="match status" value="1"/>
</dbReference>
<keyword evidence="1" id="KW-0175">Coiled coil</keyword>
<accession>A0ABQ4MNW1</accession>
<evidence type="ECO:0000259" key="4">
    <source>
        <dbReference type="PROSITE" id="PS51272"/>
    </source>
</evidence>
<dbReference type="InterPro" id="IPR003343">
    <property type="entry name" value="Big_2"/>
</dbReference>
<dbReference type="InterPro" id="IPR008964">
    <property type="entry name" value="Invasin/intimin_cell_adhesion"/>
</dbReference>
<dbReference type="EMBL" id="BOSM01000002">
    <property type="protein sequence ID" value="GIP57623.1"/>
    <property type="molecule type" value="Genomic_DNA"/>
</dbReference>
<dbReference type="SUPFAM" id="SSF49785">
    <property type="entry name" value="Galactose-binding domain-like"/>
    <property type="match status" value="3"/>
</dbReference>
<feature type="compositionally biased region" description="Low complexity" evidence="2">
    <location>
        <begin position="1694"/>
        <end position="1709"/>
    </location>
</feature>
<dbReference type="Proteomes" id="UP000681290">
    <property type="component" value="Unassembled WGS sequence"/>
</dbReference>
<dbReference type="InterPro" id="IPR008979">
    <property type="entry name" value="Galactose-bd-like_sf"/>
</dbReference>
<feature type="chain" id="PRO_5045593510" description="SLH domain-containing protein" evidence="3">
    <location>
        <begin position="38"/>
        <end position="1946"/>
    </location>
</feature>
<dbReference type="Gene3D" id="2.60.120.260">
    <property type="entry name" value="Galactose-binding domain-like"/>
    <property type="match status" value="3"/>
</dbReference>
<dbReference type="Pfam" id="PF00395">
    <property type="entry name" value="SLH"/>
    <property type="match status" value="3"/>
</dbReference>
<evidence type="ECO:0000256" key="2">
    <source>
        <dbReference type="SAM" id="MobiDB-lite"/>
    </source>
</evidence>
<dbReference type="SMART" id="SM00635">
    <property type="entry name" value="BID_2"/>
    <property type="match status" value="4"/>
</dbReference>
<feature type="domain" description="SLH" evidence="4">
    <location>
        <begin position="1830"/>
        <end position="1893"/>
    </location>
</feature>
<feature type="domain" description="SLH" evidence="4">
    <location>
        <begin position="1894"/>
        <end position="1946"/>
    </location>
</feature>
<dbReference type="Gene3D" id="1.50.10.100">
    <property type="entry name" value="Chondroitin AC/alginate lyase"/>
    <property type="match status" value="1"/>
</dbReference>
<dbReference type="PROSITE" id="PS51272">
    <property type="entry name" value="SLH"/>
    <property type="match status" value="3"/>
</dbReference>
<proteinExistence type="predicted"/>
<dbReference type="InterPro" id="IPR001119">
    <property type="entry name" value="SLH_dom"/>
</dbReference>
<dbReference type="SUPFAM" id="SSF49313">
    <property type="entry name" value="Cadherin-like"/>
    <property type="match status" value="1"/>
</dbReference>
<reference evidence="5 6" key="1">
    <citation type="submission" date="2021-03" db="EMBL/GenBank/DDBJ databases">
        <title>Antimicrobial resistance genes in bacteria isolated from Japanese honey, and their potential for conferring macrolide and lincosamide resistance in the American foulbrood pathogen Paenibacillus larvae.</title>
        <authorList>
            <person name="Okamoto M."/>
            <person name="Kumagai M."/>
            <person name="Kanamori H."/>
            <person name="Takamatsu D."/>
        </authorList>
    </citation>
    <scope>NUCLEOTIDE SEQUENCE [LARGE SCALE GENOMIC DNA]</scope>
    <source>
        <strain evidence="5 6">J15TS10</strain>
    </source>
</reference>
<protein>
    <recommendedName>
        <fullName evidence="4">SLH domain-containing protein</fullName>
    </recommendedName>
</protein>
<evidence type="ECO:0000256" key="3">
    <source>
        <dbReference type="SAM" id="SignalP"/>
    </source>
</evidence>
<dbReference type="PANTHER" id="PTHR43308:SF5">
    <property type="entry name" value="S-LAYER PROTEIN _ PEPTIDOGLYCAN ENDO-BETA-N-ACETYLGLUCOSAMINIDASE"/>
    <property type="match status" value="1"/>
</dbReference>
<feature type="domain" description="SLH" evidence="4">
    <location>
        <begin position="1772"/>
        <end position="1829"/>
    </location>
</feature>
<evidence type="ECO:0000313" key="6">
    <source>
        <dbReference type="Proteomes" id="UP000681290"/>
    </source>
</evidence>
<comment type="caution">
    <text evidence="5">The sequence shown here is derived from an EMBL/GenBank/DDBJ whole genome shotgun (WGS) entry which is preliminary data.</text>
</comment>
<sequence>MKRTIIFKVMWKRFLPTSLAALMLASCAIITPASVSASPGSGYQVEIIESESNGFIHPGVGVTKSVLENMRTQVLAKKEPWYSYYQAMTVSSAASKTVASSHASFSDPAKPASYAFNSQGINSRFIQDGLKAYTQTLMYVVTGEEVYRKNALDIIRIWSQMDPDQYAYFNDAHIHTGIPLNRMVTAAEILRSTSYQDGSLAWTEEDTANFTNNLINPVIETFQHDNNHFMNQHLYPLLGAMAGYIFTDNRERYDEAVEWATVNKTALNQGFNGSIKRLFRLVETNEATGEALDSPRVQHVEMGRDQAHGAGDFTNAAILARMFYAQGTKVDPIEGTVSEEDHAVGYYEFLDDRVLKAADYFWQFMLGYDTPWTPVAHSIFPDGEVKGIYYKISDLYKGRTNTALFWDMYYYYKYVRDMDVAEEAPYFYEAFVKRNPSNYYYQGNFTQAWESVDGGGDFWLYIPQEAEVEGTQYLPKEQHAAFVELEERYTAFDQTTRTAVDEGISYVEFSPASEGSKIAVHNLAFGNRRTSSLVGVKFRSNSPAVLELSTGFDAEPYHTLTLPDTRNEWRYITFDMGINHVSYGQLHGDFSLVYMNVKGEGTTVGIDHFNVKAGEQLTPPIFNTGKSDLTIDVFVGAPLQLDFSATDSGSSDVLTYNIAELPNGASLNANTGEFLWKPLQSGIYSFVVEASDGTTLETKKVTIAVAADRAAAVEAIRSLYDPNTLYETASLNYYNQVLSETEKQLVNATNEQFVEQLKSLKAAAENLQRLTPLLKDGSMDYSHIVTSTFGDSISLLVDDNDNSFPVYSLAPDLYHIIDFGPDYKVTAEAFGFEGRMNFDDRMAGTTVYASNDGVNWTRITPGQTEFTNEMSIIEVAEEYQNSQFRLLKIQMIDPQPDVLHGKISNMLELSEFRIFGQRHEASNRLESISISSDQSMKGRIAKGDSVKLTFEAKEEISDVRVVIQGQEADIQTTDHISFTAVAAMGDEAETGTIAFSIDYLTHDGTAGDTAYFTTDGSKLFLADESILISDVLEMASLIDSTTGRSAADTLKQTGYLFDNDMTTFSDYRFNGGGAGGYITFDFKEGNRVELSSVDLLARQDQYYTRIRGTVVQGSNDNVTWTTISSAASSMEEWQQLKITDPGPYRYIRLYNSSAWFGNIAEVKFYGSVTSVSQLESVSISSEQAIRNRIVSGDTVKLSIQAKEAINDVRVMIQGQEAVVSTADDVNFIAAAVMEEGVSAGLVNFTINYKLQDGSDGFPITSTTDFSSLILVDEMNVIENVTSISELIDSTAGRTAADTLKQVNNLFDSNASTNSDFRAGSSSGSGSYIIFDFKEGHAVQLSAVEMLARQDQYYTRIKGTVVQGSNDNMTWTDLTVPAASIMEWQTFSISESAPYRYIRIYNSGAWYGNMAELRLHKAKPVTLESLTIAPETVSLKVGETQGLGVTANYSDEIQTDVTATASYSTSNEAVATVSEAGKVTAAAAGTAVVTVMYEGEIATVDVTVTSVLEPEPEPEPVTLENLMIAPESVSLKPGDMQALNVIANYSDDTKADVTAFASYSTSNEFVASVNEAGVVSAAAEGISVITATYENVSTMVGVKVKLVHEPEPEPVTLENLMVTPESISLKPGDMQALNVTANYSDDTKADVTAFASYSTSNESVATVNEAGVVSAGSAGTSVITATYENVSVMVGVKITTPSSSGNTGSGNTSRPTERAGSVAPTEPIQPAPAESDPTDPEPGSTEPAQPTPAKPVFNDKVDLVVLRAITERGQNAPAVSFNDLSPSAWSAPAIEWAARMGFVRGFEDGTFRPHASVTRAEFATMVAKAFGLASTGNALFADTRQHWGAEEIAALKELGIISGYSDGTFRPNQQITRAEMVAILARLTNYVPAESSPFSDTESSWAAEAIHAFAAAGIVTGKGDGKFAPADPASRAEAVAVMVRLIDKLIS</sequence>
<dbReference type="InterPro" id="IPR013783">
    <property type="entry name" value="Ig-like_fold"/>
</dbReference>
<dbReference type="SUPFAM" id="SSF48230">
    <property type="entry name" value="Chondroitin AC/alginate lyase"/>
    <property type="match status" value="1"/>
</dbReference>
<dbReference type="PROSITE" id="PS51257">
    <property type="entry name" value="PROKAR_LIPOPROTEIN"/>
    <property type="match status" value="1"/>
</dbReference>
<evidence type="ECO:0000256" key="1">
    <source>
        <dbReference type="SAM" id="Coils"/>
    </source>
</evidence>
<dbReference type="InterPro" id="IPR000421">
    <property type="entry name" value="FA58C"/>
</dbReference>
<gene>
    <name evidence="5" type="ORF">J15TS10_14370</name>
</gene>
<organism evidence="5 6">
    <name type="scientific">Paenibacillus woosongensis</name>
    <dbReference type="NCBI Taxonomy" id="307580"/>
    <lineage>
        <taxon>Bacteria</taxon>
        <taxon>Bacillati</taxon>
        <taxon>Bacillota</taxon>
        <taxon>Bacilli</taxon>
        <taxon>Bacillales</taxon>
        <taxon>Paenibacillaceae</taxon>
        <taxon>Paenibacillus</taxon>
    </lineage>
</organism>
<evidence type="ECO:0000313" key="5">
    <source>
        <dbReference type="EMBL" id="GIP57623.1"/>
    </source>
</evidence>
<keyword evidence="3" id="KW-0732">Signal</keyword>
<dbReference type="InterPro" id="IPR015919">
    <property type="entry name" value="Cadherin-like_sf"/>
</dbReference>
<dbReference type="Pfam" id="PF00754">
    <property type="entry name" value="F5_F8_type_C"/>
    <property type="match status" value="2"/>
</dbReference>
<feature type="region of interest" description="Disordered" evidence="2">
    <location>
        <begin position="1693"/>
        <end position="1751"/>
    </location>
</feature>
<dbReference type="PANTHER" id="PTHR43308">
    <property type="entry name" value="OUTER MEMBRANE PROTEIN ALPHA-RELATED"/>
    <property type="match status" value="1"/>
</dbReference>
<dbReference type="Pfam" id="PF02368">
    <property type="entry name" value="Big_2"/>
    <property type="match status" value="2"/>
</dbReference>
<dbReference type="Gene3D" id="2.60.40.1080">
    <property type="match status" value="3"/>
</dbReference>
<dbReference type="InterPro" id="IPR051465">
    <property type="entry name" value="Cell_Envelope_Struct_Comp"/>
</dbReference>
<name>A0ABQ4MNW1_9BACL</name>
<feature type="signal peptide" evidence="3">
    <location>
        <begin position="1"/>
        <end position="37"/>
    </location>
</feature>
<keyword evidence="6" id="KW-1185">Reference proteome</keyword>
<dbReference type="InterPro" id="IPR008929">
    <property type="entry name" value="Chondroitin_lyas"/>
</dbReference>
<dbReference type="SUPFAM" id="SSF49373">
    <property type="entry name" value="Invasin/intimin cell-adhesion fragments"/>
    <property type="match status" value="3"/>
</dbReference>